<dbReference type="PANTHER" id="PTHR33198:SF19">
    <property type="entry name" value="CCHC-TYPE DOMAIN-CONTAINING PROTEIN"/>
    <property type="match status" value="1"/>
</dbReference>
<dbReference type="PANTHER" id="PTHR33198">
    <property type="entry name" value="ANK_REP_REGION DOMAIN-CONTAINING PROTEIN-RELATED"/>
    <property type="match status" value="1"/>
</dbReference>
<dbReference type="EMBL" id="CALNXI010001050">
    <property type="protein sequence ID" value="CAH3153171.1"/>
    <property type="molecule type" value="Genomic_DNA"/>
</dbReference>
<reference evidence="2 3" key="1">
    <citation type="submission" date="2022-05" db="EMBL/GenBank/DDBJ databases">
        <authorList>
            <consortium name="Genoscope - CEA"/>
            <person name="William W."/>
        </authorList>
    </citation>
    <scope>NUCLEOTIDE SEQUENCE [LARGE SCALE GENOMIC DNA]</scope>
</reference>
<proteinExistence type="predicted"/>
<keyword evidence="3" id="KW-1185">Reference proteome</keyword>
<evidence type="ECO:0000313" key="2">
    <source>
        <dbReference type="EMBL" id="CAH3153171.1"/>
    </source>
</evidence>
<sequence length="368" mass="41336">MPFYQIPPPAPMNVKDGVSTNWKLFKEAWCYYYVTATELNKKSKEGQAGALCSVMGMDCVKVMNSLTTLTASDKRDPEKILSALSDHFMPQKHLLFERVKFSFANQAENESIDQYVVRLRQLVGSCEFENLWLARCIKALRASELSRIHKEQYKDTVDSPYAVHAAEKHHLATQKRKGNSGSSKGNLKGRDKTGKEKPSERVGVVSSNETRSSFMLDTGAPCSAMSYTDLLNVLQLGEVQLDPPGGTIRLYDGSVVNPFGSFQSAETEFERQRHQGAPVRDIFKSPFLASTIKEQSNLEAKLGALKEMISEGWLIHIQLHPTLLKPNWPFRHQIASENGIFTKAYHTGLPLLRLCRNTFSPNPTDHTK</sequence>
<feature type="region of interest" description="Disordered" evidence="1">
    <location>
        <begin position="168"/>
        <end position="206"/>
    </location>
</feature>
<dbReference type="Proteomes" id="UP001159427">
    <property type="component" value="Unassembled WGS sequence"/>
</dbReference>
<feature type="compositionally biased region" description="Basic and acidic residues" evidence="1">
    <location>
        <begin position="188"/>
        <end position="200"/>
    </location>
</feature>
<organism evidence="2 3">
    <name type="scientific">Porites evermanni</name>
    <dbReference type="NCBI Taxonomy" id="104178"/>
    <lineage>
        <taxon>Eukaryota</taxon>
        <taxon>Metazoa</taxon>
        <taxon>Cnidaria</taxon>
        <taxon>Anthozoa</taxon>
        <taxon>Hexacorallia</taxon>
        <taxon>Scleractinia</taxon>
        <taxon>Fungiina</taxon>
        <taxon>Poritidae</taxon>
        <taxon>Porites</taxon>
    </lineage>
</organism>
<evidence type="ECO:0008006" key="4">
    <source>
        <dbReference type="Google" id="ProtNLM"/>
    </source>
</evidence>
<accession>A0ABN8PYP0</accession>
<evidence type="ECO:0000313" key="3">
    <source>
        <dbReference type="Proteomes" id="UP001159427"/>
    </source>
</evidence>
<evidence type="ECO:0000256" key="1">
    <source>
        <dbReference type="SAM" id="MobiDB-lite"/>
    </source>
</evidence>
<protein>
    <recommendedName>
        <fullName evidence="4">Gag protein</fullName>
    </recommendedName>
</protein>
<gene>
    <name evidence="2" type="ORF">PEVE_00001033</name>
</gene>
<comment type="caution">
    <text evidence="2">The sequence shown here is derived from an EMBL/GenBank/DDBJ whole genome shotgun (WGS) entry which is preliminary data.</text>
</comment>
<name>A0ABN8PYP0_9CNID</name>